<evidence type="ECO:0000313" key="2">
    <source>
        <dbReference type="Proteomes" id="UP000716446"/>
    </source>
</evidence>
<keyword evidence="2" id="KW-1185">Reference proteome</keyword>
<protein>
    <submittedName>
        <fullName evidence="1">Uncharacterized protein</fullName>
    </submittedName>
</protein>
<proteinExistence type="predicted"/>
<dbReference type="AlphaFoldDB" id="A0A9N8JR34"/>
<dbReference type="EMBL" id="CAIJEN010000008">
    <property type="protein sequence ID" value="CAD0090054.1"/>
    <property type="molecule type" value="Genomic_DNA"/>
</dbReference>
<comment type="caution">
    <text evidence="1">The sequence shown here is derived from an EMBL/GenBank/DDBJ whole genome shotgun (WGS) entry which is preliminary data.</text>
</comment>
<sequence length="142" mass="16469">MHWPCWAERNEELLSTGLVLVGQEAGIKISVHRVHERQCICAHRRSIHATQGPPYFTLDAIQECKWPETDSEPEEEEDEEEGYYYEYERRGQKVNGKSHIMTILRVLKIKKNHDTSLADKTSTSTIPSRNIVHGEKIRNTLL</sequence>
<organism evidence="1 2">
    <name type="scientific">Aureobasidium vineae</name>
    <dbReference type="NCBI Taxonomy" id="2773715"/>
    <lineage>
        <taxon>Eukaryota</taxon>
        <taxon>Fungi</taxon>
        <taxon>Dikarya</taxon>
        <taxon>Ascomycota</taxon>
        <taxon>Pezizomycotina</taxon>
        <taxon>Dothideomycetes</taxon>
        <taxon>Dothideomycetidae</taxon>
        <taxon>Dothideales</taxon>
        <taxon>Saccotheciaceae</taxon>
        <taxon>Aureobasidium</taxon>
    </lineage>
</organism>
<gene>
    <name evidence="1" type="ORF">AWRI4619_LOCUS6125</name>
</gene>
<evidence type="ECO:0000313" key="1">
    <source>
        <dbReference type="EMBL" id="CAD0090054.1"/>
    </source>
</evidence>
<dbReference type="Proteomes" id="UP000716446">
    <property type="component" value="Unassembled WGS sequence"/>
</dbReference>
<accession>A0A9N8JR34</accession>
<reference evidence="1" key="1">
    <citation type="submission" date="2020-06" db="EMBL/GenBank/DDBJ databases">
        <authorList>
            <person name="Onetto C."/>
        </authorList>
    </citation>
    <scope>NUCLEOTIDE SEQUENCE</scope>
</reference>
<name>A0A9N8JR34_9PEZI</name>